<keyword evidence="2" id="KW-0472">Membrane</keyword>
<proteinExistence type="predicted"/>
<feature type="compositionally biased region" description="Polar residues" evidence="1">
    <location>
        <begin position="129"/>
        <end position="139"/>
    </location>
</feature>
<reference evidence="3" key="2">
    <citation type="submission" date="2014-07" db="EMBL/GenBank/DDBJ databases">
        <authorList>
            <person name="Hull J."/>
        </authorList>
    </citation>
    <scope>NUCLEOTIDE SEQUENCE</scope>
</reference>
<evidence type="ECO:0000256" key="2">
    <source>
        <dbReference type="SAM" id="Phobius"/>
    </source>
</evidence>
<sequence length="139" mass="15898">GATLFGSFLLMFMFYCLACVYSLWQVLRKPELRELAEETIRMVPNNTRTNRNGTFVFRPQPVPKLRDDILYTSRSPHHGSHQVIPTVSRFYRDGGAGPSGMTFTQEEISIRRPHYTSRPVPGMTFPSGYPSTTTSYRSE</sequence>
<dbReference type="EMBL" id="GBHO01009165">
    <property type="protein sequence ID" value="JAG34439.1"/>
    <property type="molecule type" value="Transcribed_RNA"/>
</dbReference>
<keyword evidence="2" id="KW-1133">Transmembrane helix</keyword>
<evidence type="ECO:0000256" key="1">
    <source>
        <dbReference type="SAM" id="MobiDB-lite"/>
    </source>
</evidence>
<organism evidence="3">
    <name type="scientific">Lygus hesperus</name>
    <name type="common">Western plant bug</name>
    <dbReference type="NCBI Taxonomy" id="30085"/>
    <lineage>
        <taxon>Eukaryota</taxon>
        <taxon>Metazoa</taxon>
        <taxon>Ecdysozoa</taxon>
        <taxon>Arthropoda</taxon>
        <taxon>Hexapoda</taxon>
        <taxon>Insecta</taxon>
        <taxon>Pterygota</taxon>
        <taxon>Neoptera</taxon>
        <taxon>Paraneoptera</taxon>
        <taxon>Hemiptera</taxon>
        <taxon>Heteroptera</taxon>
        <taxon>Panheteroptera</taxon>
        <taxon>Cimicomorpha</taxon>
        <taxon>Miridae</taxon>
        <taxon>Mirini</taxon>
        <taxon>Lygus</taxon>
    </lineage>
</organism>
<name>A0A0A9YQF8_LYGHE</name>
<feature type="region of interest" description="Disordered" evidence="1">
    <location>
        <begin position="116"/>
        <end position="139"/>
    </location>
</feature>
<feature type="non-terminal residue" evidence="3">
    <location>
        <position position="139"/>
    </location>
</feature>
<evidence type="ECO:0000313" key="3">
    <source>
        <dbReference type="EMBL" id="JAG34439.1"/>
    </source>
</evidence>
<feature type="transmembrane region" description="Helical" evidence="2">
    <location>
        <begin position="6"/>
        <end position="24"/>
    </location>
</feature>
<reference evidence="3" key="1">
    <citation type="journal article" date="2014" name="PLoS ONE">
        <title>Transcriptome-Based Identification of ABC Transporters in the Western Tarnished Plant Bug Lygus hesperus.</title>
        <authorList>
            <person name="Hull J.J."/>
            <person name="Chaney K."/>
            <person name="Geib S.M."/>
            <person name="Fabrick J.A."/>
            <person name="Brent C.S."/>
            <person name="Walsh D."/>
            <person name="Lavine L.C."/>
        </authorList>
    </citation>
    <scope>NUCLEOTIDE SEQUENCE</scope>
</reference>
<protein>
    <submittedName>
        <fullName evidence="3">Leucine-rich repeat-containing protein 8A</fullName>
    </submittedName>
</protein>
<dbReference type="AlphaFoldDB" id="A0A0A9YQF8"/>
<keyword evidence="2" id="KW-0812">Transmembrane</keyword>
<accession>A0A0A9YQF8</accession>
<gene>
    <name evidence="3" type="primary">Lrrc8a</name>
    <name evidence="3" type="ORF">CM83_3766</name>
</gene>
<feature type="non-terminal residue" evidence="3">
    <location>
        <position position="1"/>
    </location>
</feature>